<evidence type="ECO:0008006" key="2">
    <source>
        <dbReference type="Google" id="ProtNLM"/>
    </source>
</evidence>
<gene>
    <name evidence="1" type="ORF">S01H4_37286</name>
</gene>
<dbReference type="SUPFAM" id="SSF52540">
    <property type="entry name" value="P-loop containing nucleoside triphosphate hydrolases"/>
    <property type="match status" value="1"/>
</dbReference>
<sequence length="294" mass="33349">INLTDLDSFEDRCFVVSRIAYSIYNWMRKQGGATDPRLVFYIDEIGGGGGKRAFFPSHPFNVASKPAINLLLKQGRSFGVCCIFATQNPGDVDYKGLSNCGTWVVGKLSTKRDRDKILEGISEADVKFKEINKLITSPDVGEFLIKLSSGEVSLIKERWLTSFHRTLPSLLLSKVLSKEVKENFKAFYLPDRIPGQKWFSKISAKPYILTPDTIFENFNFGVRYGKSFVLDIEPEEAIKMCLQELQKEGISPEEILFKNAQLLTARVHRGDWKVDKVIRNSQGRIRKRRANSGL</sequence>
<dbReference type="Gene3D" id="3.40.50.300">
    <property type="entry name" value="P-loop containing nucleotide triphosphate hydrolases"/>
    <property type="match status" value="1"/>
</dbReference>
<feature type="non-terminal residue" evidence="1">
    <location>
        <position position="294"/>
    </location>
</feature>
<organism evidence="1">
    <name type="scientific">marine sediment metagenome</name>
    <dbReference type="NCBI Taxonomy" id="412755"/>
    <lineage>
        <taxon>unclassified sequences</taxon>
        <taxon>metagenomes</taxon>
        <taxon>ecological metagenomes</taxon>
    </lineage>
</organism>
<evidence type="ECO:0000313" key="1">
    <source>
        <dbReference type="EMBL" id="GAG99052.1"/>
    </source>
</evidence>
<dbReference type="PANTHER" id="PTHR30121">
    <property type="entry name" value="UNCHARACTERIZED PROTEIN YJGR-RELATED"/>
    <property type="match status" value="1"/>
</dbReference>
<reference evidence="1" key="1">
    <citation type="journal article" date="2014" name="Front. Microbiol.">
        <title>High frequency of phylogenetically diverse reductive dehalogenase-homologous genes in deep subseafloor sedimentary metagenomes.</title>
        <authorList>
            <person name="Kawai M."/>
            <person name="Futagami T."/>
            <person name="Toyoda A."/>
            <person name="Takaki Y."/>
            <person name="Nishi S."/>
            <person name="Hori S."/>
            <person name="Arai W."/>
            <person name="Tsubouchi T."/>
            <person name="Morono Y."/>
            <person name="Uchiyama I."/>
            <person name="Ito T."/>
            <person name="Fujiyama A."/>
            <person name="Inagaki F."/>
            <person name="Takami H."/>
        </authorList>
    </citation>
    <scope>NUCLEOTIDE SEQUENCE</scope>
    <source>
        <strain evidence="1">Expedition CK06-06</strain>
    </source>
</reference>
<dbReference type="InterPro" id="IPR027417">
    <property type="entry name" value="P-loop_NTPase"/>
</dbReference>
<dbReference type="EMBL" id="BART01020016">
    <property type="protein sequence ID" value="GAG99052.1"/>
    <property type="molecule type" value="Genomic_DNA"/>
</dbReference>
<dbReference type="CDD" id="cd01127">
    <property type="entry name" value="TrwB_TraG_TraD_VirD4"/>
    <property type="match status" value="1"/>
</dbReference>
<dbReference type="AlphaFoldDB" id="X1D1T1"/>
<accession>X1D1T1</accession>
<comment type="caution">
    <text evidence="1">The sequence shown here is derived from an EMBL/GenBank/DDBJ whole genome shotgun (WGS) entry which is preliminary data.</text>
</comment>
<protein>
    <recommendedName>
        <fullName evidence="2">ATP-binding protein</fullName>
    </recommendedName>
</protein>
<dbReference type="InterPro" id="IPR051162">
    <property type="entry name" value="T4SS_component"/>
</dbReference>
<dbReference type="PANTHER" id="PTHR30121:SF6">
    <property type="entry name" value="SLR6007 PROTEIN"/>
    <property type="match status" value="1"/>
</dbReference>
<proteinExistence type="predicted"/>
<feature type="non-terminal residue" evidence="1">
    <location>
        <position position="1"/>
    </location>
</feature>
<name>X1D1T1_9ZZZZ</name>